<evidence type="ECO:0000256" key="1">
    <source>
        <dbReference type="ARBA" id="ARBA00022853"/>
    </source>
</evidence>
<evidence type="ECO:0000313" key="3">
    <source>
        <dbReference type="EMBL" id="KAL0460547.1"/>
    </source>
</evidence>
<reference evidence="3" key="2">
    <citation type="journal article" date="2024" name="Plant">
        <title>Genomic evolution and insights into agronomic trait innovations of Sesamum species.</title>
        <authorList>
            <person name="Miao H."/>
            <person name="Wang L."/>
            <person name="Qu L."/>
            <person name="Liu H."/>
            <person name="Sun Y."/>
            <person name="Le M."/>
            <person name="Wang Q."/>
            <person name="Wei S."/>
            <person name="Zheng Y."/>
            <person name="Lin W."/>
            <person name="Duan Y."/>
            <person name="Cao H."/>
            <person name="Xiong S."/>
            <person name="Wang X."/>
            <person name="Wei L."/>
            <person name="Li C."/>
            <person name="Ma Q."/>
            <person name="Ju M."/>
            <person name="Zhao R."/>
            <person name="Li G."/>
            <person name="Mu C."/>
            <person name="Tian Q."/>
            <person name="Mei H."/>
            <person name="Zhang T."/>
            <person name="Gao T."/>
            <person name="Zhang H."/>
        </authorList>
    </citation>
    <scope>NUCLEOTIDE SEQUENCE</scope>
    <source>
        <strain evidence="3">KEN1</strain>
    </source>
</reference>
<feature type="domain" description="Inhibitor of growth protein N-terminal histone-binding" evidence="2">
    <location>
        <begin position="9"/>
        <end position="118"/>
    </location>
</feature>
<dbReference type="Pfam" id="PF12998">
    <property type="entry name" value="ING"/>
    <property type="match status" value="1"/>
</dbReference>
<dbReference type="Gene3D" id="6.10.140.1740">
    <property type="match status" value="1"/>
</dbReference>
<dbReference type="AlphaFoldDB" id="A0AAW2Y467"/>
<organism evidence="3">
    <name type="scientific">Sesamum latifolium</name>
    <dbReference type="NCBI Taxonomy" id="2727402"/>
    <lineage>
        <taxon>Eukaryota</taxon>
        <taxon>Viridiplantae</taxon>
        <taxon>Streptophyta</taxon>
        <taxon>Embryophyta</taxon>
        <taxon>Tracheophyta</taxon>
        <taxon>Spermatophyta</taxon>
        <taxon>Magnoliopsida</taxon>
        <taxon>eudicotyledons</taxon>
        <taxon>Gunneridae</taxon>
        <taxon>Pentapetalae</taxon>
        <taxon>asterids</taxon>
        <taxon>lamiids</taxon>
        <taxon>Lamiales</taxon>
        <taxon>Pedaliaceae</taxon>
        <taxon>Sesamum</taxon>
    </lineage>
</organism>
<dbReference type="InterPro" id="IPR028651">
    <property type="entry name" value="ING_fam"/>
</dbReference>
<dbReference type="SMART" id="SM01408">
    <property type="entry name" value="ING"/>
    <property type="match status" value="1"/>
</dbReference>
<accession>A0AAW2Y467</accession>
<evidence type="ECO:0000259" key="2">
    <source>
        <dbReference type="SMART" id="SM01408"/>
    </source>
</evidence>
<protein>
    <submittedName>
        <fullName evidence="3">PHD finger protein ING2</fullName>
    </submittedName>
</protein>
<dbReference type="GO" id="GO:0005634">
    <property type="term" value="C:nucleus"/>
    <property type="evidence" value="ECO:0007669"/>
    <property type="project" value="TreeGrafter"/>
</dbReference>
<reference evidence="3" key="1">
    <citation type="submission" date="2020-06" db="EMBL/GenBank/DDBJ databases">
        <authorList>
            <person name="Li T."/>
            <person name="Hu X."/>
            <person name="Zhang T."/>
            <person name="Song X."/>
            <person name="Zhang H."/>
            <person name="Dai N."/>
            <person name="Sheng W."/>
            <person name="Hou X."/>
            <person name="Wei L."/>
        </authorList>
    </citation>
    <scope>NUCLEOTIDE SEQUENCE</scope>
    <source>
        <strain evidence="3">KEN1</strain>
        <tissue evidence="3">Leaf</tissue>
    </source>
</reference>
<gene>
    <name evidence="3" type="ORF">Slati_0681900</name>
</gene>
<dbReference type="PANTHER" id="PTHR10333:SF42">
    <property type="entry name" value="INHIBITOR OF GROWTH PROTEIN 5"/>
    <property type="match status" value="1"/>
</dbReference>
<dbReference type="EMBL" id="JACGWN010000002">
    <property type="protein sequence ID" value="KAL0460547.1"/>
    <property type="molecule type" value="Genomic_DNA"/>
</dbReference>
<keyword evidence="1" id="KW-0156">Chromatin regulator</keyword>
<name>A0AAW2Y467_9LAMI</name>
<dbReference type="InterPro" id="IPR024610">
    <property type="entry name" value="ING_N_histone-binding"/>
</dbReference>
<comment type="caution">
    <text evidence="3">The sequence shown here is derived from an EMBL/GenBank/DDBJ whole genome shotgun (WGS) entry which is preliminary data.</text>
</comment>
<proteinExistence type="predicted"/>
<dbReference type="CDD" id="cd17015">
    <property type="entry name" value="ING_plant"/>
    <property type="match status" value="1"/>
</dbReference>
<dbReference type="PANTHER" id="PTHR10333">
    <property type="entry name" value="INHIBITOR OF GROWTH PROTEIN"/>
    <property type="match status" value="1"/>
</dbReference>
<sequence length="125" mass="14255">MAIARTGVFVDDYLEYSSTLPAELQRLLNTIRELDERSQAMINQTRQQTKYCLGLASQGGAFSRKNEEEEVFDKLRKDIEANQDSALSLCTEKVLLARQAYDLIDSHIKRLDEILTTLSKISNKI</sequence>
<dbReference type="GO" id="GO:0006325">
    <property type="term" value="P:chromatin organization"/>
    <property type="evidence" value="ECO:0007669"/>
    <property type="project" value="UniProtKB-KW"/>
</dbReference>